<dbReference type="PANTHER" id="PTHR30595:SF6">
    <property type="entry name" value="SCHLAFEN ALBA-2 DOMAIN-CONTAINING PROTEIN"/>
    <property type="match status" value="1"/>
</dbReference>
<gene>
    <name evidence="3" type="ORF">SAMN02745220_00034</name>
</gene>
<dbReference type="Pfam" id="PF04326">
    <property type="entry name" value="SLFN_AlbA_2"/>
    <property type="match status" value="1"/>
</dbReference>
<dbReference type="OrthoDB" id="9798761at2"/>
<dbReference type="AlphaFoldDB" id="A0A1M7XVI5"/>
<keyword evidence="4" id="KW-1185">Reference proteome</keyword>
<keyword evidence="1" id="KW-0812">Transmembrane</keyword>
<proteinExistence type="predicted"/>
<dbReference type="RefSeq" id="WP_073611425.1">
    <property type="nucleotide sequence ID" value="NZ_FRFE01000001.1"/>
</dbReference>
<dbReference type="STRING" id="1121416.SAMN02745220_00034"/>
<keyword evidence="1" id="KW-0472">Membrane</keyword>
<dbReference type="Gene3D" id="3.30.950.30">
    <property type="entry name" value="Schlafen, AAA domain"/>
    <property type="match status" value="1"/>
</dbReference>
<accession>A0A1M7XVI5</accession>
<dbReference type="InterPro" id="IPR038461">
    <property type="entry name" value="Schlafen_AlbA_2_dom_sf"/>
</dbReference>
<evidence type="ECO:0000259" key="2">
    <source>
        <dbReference type="Pfam" id="PF04326"/>
    </source>
</evidence>
<sequence length="523" mass="58680">MTNQNKQTGIAAIVRRGMPFIISFIILIGILLLVNGYQYWRMKDDLAATVIKAVSDAELKKLQTFIENVENKLTMVREWGKSGLLDIERIEELNKQLLPFLQHEQGFSGLVMANNKGREYFLTRHESGFLVRRVEQSEDVAIMNYQLWNSAGTPGAEWQQKGKYNPVRRPWFKLVDDLDSISWTSPYTFFESQEDGVTASIGWKNTGGQSGYTVFGIDILLSNIEQLLADAGIQVQADFFLVNSYGGTFLARHILDNGILSENVQAVLPEIERRWEEAGRPARSLTVVRYNGQKWLASLQPLLHEGRSLWVGVVVPEKKLLQGFNTRLYAIDLVDVVTVLLISPLLMIYLWKSGVWRHPDSGTLAPEVRLQNCLREGEGAGIEFKSSVRMNLRTGNHGKEIELAWLKSVVAFLNSNGGVLLIGVDDHGQIIGLEADGFENNDRCLLHIKNLIHQHIGAEFSLCIEITIVEGGADQVAMLECRPASNPVFLMVGKNEEFYIRSGPSSTKLSPSQMIQHVMGKEP</sequence>
<organism evidence="3 4">
    <name type="scientific">Desulfopila aestuarii DSM 18488</name>
    <dbReference type="NCBI Taxonomy" id="1121416"/>
    <lineage>
        <taxon>Bacteria</taxon>
        <taxon>Pseudomonadati</taxon>
        <taxon>Thermodesulfobacteriota</taxon>
        <taxon>Desulfobulbia</taxon>
        <taxon>Desulfobulbales</taxon>
        <taxon>Desulfocapsaceae</taxon>
        <taxon>Desulfopila</taxon>
    </lineage>
</organism>
<feature type="domain" description="Schlafen AlbA-2" evidence="2">
    <location>
        <begin position="378"/>
        <end position="509"/>
    </location>
</feature>
<evidence type="ECO:0000313" key="3">
    <source>
        <dbReference type="EMBL" id="SHO42580.1"/>
    </source>
</evidence>
<name>A0A1M7XVI5_9BACT</name>
<dbReference type="PANTHER" id="PTHR30595">
    <property type="entry name" value="GLPR-RELATED TRANSCRIPTIONAL REPRESSOR"/>
    <property type="match status" value="1"/>
</dbReference>
<dbReference type="GO" id="GO:0003677">
    <property type="term" value="F:DNA binding"/>
    <property type="evidence" value="ECO:0007669"/>
    <property type="project" value="UniProtKB-KW"/>
</dbReference>
<dbReference type="EMBL" id="FRFE01000001">
    <property type="protein sequence ID" value="SHO42580.1"/>
    <property type="molecule type" value="Genomic_DNA"/>
</dbReference>
<keyword evidence="3" id="KW-0238">DNA-binding</keyword>
<keyword evidence="1" id="KW-1133">Transmembrane helix</keyword>
<evidence type="ECO:0000256" key="1">
    <source>
        <dbReference type="SAM" id="Phobius"/>
    </source>
</evidence>
<dbReference type="Gene3D" id="3.30.450.20">
    <property type="entry name" value="PAS domain"/>
    <property type="match status" value="2"/>
</dbReference>
<dbReference type="InterPro" id="IPR007421">
    <property type="entry name" value="Schlafen_AlbA_2_dom"/>
</dbReference>
<feature type="transmembrane region" description="Helical" evidence="1">
    <location>
        <begin position="20"/>
        <end position="40"/>
    </location>
</feature>
<dbReference type="Proteomes" id="UP000184603">
    <property type="component" value="Unassembled WGS sequence"/>
</dbReference>
<reference evidence="3 4" key="1">
    <citation type="submission" date="2016-12" db="EMBL/GenBank/DDBJ databases">
        <authorList>
            <person name="Song W.-J."/>
            <person name="Kurnit D.M."/>
        </authorList>
    </citation>
    <scope>NUCLEOTIDE SEQUENCE [LARGE SCALE GENOMIC DNA]</scope>
    <source>
        <strain evidence="3 4">DSM 18488</strain>
    </source>
</reference>
<evidence type="ECO:0000313" key="4">
    <source>
        <dbReference type="Proteomes" id="UP000184603"/>
    </source>
</evidence>
<protein>
    <submittedName>
        <fullName evidence="3">Putative DNA-binding domain-containing protein</fullName>
    </submittedName>
</protein>